<gene>
    <name evidence="4" type="ORF">GJ689_14645</name>
</gene>
<organism evidence="4 5">
    <name type="scientific">Rhodoplanes serenus</name>
    <dbReference type="NCBI Taxonomy" id="200615"/>
    <lineage>
        <taxon>Bacteria</taxon>
        <taxon>Pseudomonadati</taxon>
        <taxon>Pseudomonadota</taxon>
        <taxon>Alphaproteobacteria</taxon>
        <taxon>Hyphomicrobiales</taxon>
        <taxon>Nitrobacteraceae</taxon>
        <taxon>Rhodoplanes</taxon>
    </lineage>
</organism>
<feature type="domain" description="CMP/dCMP-type deaminase" evidence="3">
    <location>
        <begin position="8"/>
        <end position="119"/>
    </location>
</feature>
<dbReference type="Pfam" id="PF00383">
    <property type="entry name" value="dCMP_cyt_deam_1"/>
    <property type="match status" value="1"/>
</dbReference>
<evidence type="ECO:0000313" key="4">
    <source>
        <dbReference type="EMBL" id="MTW17441.1"/>
    </source>
</evidence>
<dbReference type="Gene3D" id="3.40.140.10">
    <property type="entry name" value="Cytidine Deaminase, domain 2"/>
    <property type="match status" value="1"/>
</dbReference>
<dbReference type="InterPro" id="IPR016193">
    <property type="entry name" value="Cytidine_deaminase-like"/>
</dbReference>
<proteinExistence type="predicted"/>
<dbReference type="Proteomes" id="UP000438991">
    <property type="component" value="Unassembled WGS sequence"/>
</dbReference>
<keyword evidence="1" id="KW-0479">Metal-binding</keyword>
<dbReference type="GO" id="GO:0016787">
    <property type="term" value="F:hydrolase activity"/>
    <property type="evidence" value="ECO:0007669"/>
    <property type="project" value="InterPro"/>
</dbReference>
<reference evidence="4 5" key="1">
    <citation type="submission" date="2019-11" db="EMBL/GenBank/DDBJ databases">
        <title>Whole-genome sequence of Rhodoplanes serenus DSM 18633, type strain.</title>
        <authorList>
            <person name="Kyndt J.A."/>
            <person name="Meyer T.E."/>
        </authorList>
    </citation>
    <scope>NUCLEOTIDE SEQUENCE [LARGE SCALE GENOMIC DNA]</scope>
    <source>
        <strain evidence="4 5">DSM 18633</strain>
    </source>
</reference>
<dbReference type="RefSeq" id="WP_155480143.1">
    <property type="nucleotide sequence ID" value="NZ_WNKV01000010.1"/>
</dbReference>
<dbReference type="CDD" id="cd01285">
    <property type="entry name" value="nucleoside_deaminase"/>
    <property type="match status" value="1"/>
</dbReference>
<evidence type="ECO:0000259" key="3">
    <source>
        <dbReference type="PROSITE" id="PS51747"/>
    </source>
</evidence>
<dbReference type="GO" id="GO:0008270">
    <property type="term" value="F:zinc ion binding"/>
    <property type="evidence" value="ECO:0007669"/>
    <property type="project" value="InterPro"/>
</dbReference>
<dbReference type="PANTHER" id="PTHR11079">
    <property type="entry name" value="CYTOSINE DEAMINASE FAMILY MEMBER"/>
    <property type="match status" value="1"/>
</dbReference>
<keyword evidence="2" id="KW-0862">Zinc</keyword>
<name>A0A9X4XRS7_9BRAD</name>
<protein>
    <submittedName>
        <fullName evidence="4">Nucleoside deaminase</fullName>
    </submittedName>
</protein>
<dbReference type="AlphaFoldDB" id="A0A9X4XRS7"/>
<dbReference type="PROSITE" id="PS00903">
    <property type="entry name" value="CYT_DCMP_DEAMINASES_1"/>
    <property type="match status" value="1"/>
</dbReference>
<dbReference type="EMBL" id="WNKV01000010">
    <property type="protein sequence ID" value="MTW17441.1"/>
    <property type="molecule type" value="Genomic_DNA"/>
</dbReference>
<sequence length="200" mass="22065">MDAARLHGIDERMMRRAIALGAAAGWRELPFACVIARGDEVVAEATNAVRREQDVTRHAEIVAMATARRALGRRSLAGCTLYTTVEPCAMCAFAIRESRLGRVVYGLRSPMMGGHSRWDILADATLSRSMPEVFGAPPEVRPDVMAGETERGWLAWNPLVWSIIRLRGCFVAHDAQPGDANPSPPRRARRRTLRSLFSGL</sequence>
<dbReference type="InterPro" id="IPR002125">
    <property type="entry name" value="CMP_dCMP_dom"/>
</dbReference>
<accession>A0A9X4XRS7</accession>
<evidence type="ECO:0000313" key="5">
    <source>
        <dbReference type="Proteomes" id="UP000438991"/>
    </source>
</evidence>
<evidence type="ECO:0000256" key="2">
    <source>
        <dbReference type="ARBA" id="ARBA00022833"/>
    </source>
</evidence>
<dbReference type="SUPFAM" id="SSF53927">
    <property type="entry name" value="Cytidine deaminase-like"/>
    <property type="match status" value="1"/>
</dbReference>
<evidence type="ECO:0000256" key="1">
    <source>
        <dbReference type="ARBA" id="ARBA00022723"/>
    </source>
</evidence>
<dbReference type="PROSITE" id="PS51747">
    <property type="entry name" value="CYT_DCMP_DEAMINASES_2"/>
    <property type="match status" value="1"/>
</dbReference>
<dbReference type="PANTHER" id="PTHR11079:SF162">
    <property type="entry name" value="RIBOFLAVIN BIOSYNTHESIS PROTEIN PYRD, CHLOROPLASTIC"/>
    <property type="match status" value="1"/>
</dbReference>
<comment type="caution">
    <text evidence="4">The sequence shown here is derived from an EMBL/GenBank/DDBJ whole genome shotgun (WGS) entry which is preliminary data.</text>
</comment>
<dbReference type="InterPro" id="IPR016192">
    <property type="entry name" value="APOBEC/CMP_deaminase_Zn-bd"/>
</dbReference>